<reference evidence="9" key="1">
    <citation type="submission" date="2014-11" db="EMBL/GenBank/DDBJ databases">
        <authorList>
            <person name="Otto D Thomas"/>
            <person name="Naeem Raeece"/>
        </authorList>
    </citation>
    <scope>NUCLEOTIDE SEQUENCE</scope>
</reference>
<name>A0A0G4HKD4_9ALVE</name>
<dbReference type="PhylomeDB" id="A0A0G4HKD4"/>
<dbReference type="GO" id="GO:0003964">
    <property type="term" value="F:RNA-directed DNA polymerase activity"/>
    <property type="evidence" value="ECO:0007669"/>
    <property type="project" value="UniProtKB-KW"/>
</dbReference>
<dbReference type="CDD" id="cd01647">
    <property type="entry name" value="RT_LTR"/>
    <property type="match status" value="1"/>
</dbReference>
<evidence type="ECO:0000256" key="2">
    <source>
        <dbReference type="ARBA" id="ARBA00022695"/>
    </source>
</evidence>
<protein>
    <recommendedName>
        <fullName evidence="8">Reverse transcriptase domain-containing protein</fullName>
    </recommendedName>
</protein>
<dbReference type="EMBL" id="CDMZ01002946">
    <property type="protein sequence ID" value="CEM44520.1"/>
    <property type="molecule type" value="Genomic_DNA"/>
</dbReference>
<keyword evidence="3" id="KW-0540">Nuclease</keyword>
<keyword evidence="1" id="KW-0808">Transferase</keyword>
<evidence type="ECO:0000256" key="4">
    <source>
        <dbReference type="ARBA" id="ARBA00022759"/>
    </source>
</evidence>
<dbReference type="InterPro" id="IPR050951">
    <property type="entry name" value="Retrovirus_Pol_polyprotein"/>
</dbReference>
<dbReference type="GO" id="GO:0004519">
    <property type="term" value="F:endonuclease activity"/>
    <property type="evidence" value="ECO:0007669"/>
    <property type="project" value="UniProtKB-KW"/>
</dbReference>
<keyword evidence="6" id="KW-0695">RNA-directed DNA polymerase</keyword>
<dbReference type="SUPFAM" id="SSF56672">
    <property type="entry name" value="DNA/RNA polymerases"/>
    <property type="match status" value="1"/>
</dbReference>
<dbReference type="Pfam" id="PF00078">
    <property type="entry name" value="RVT_1"/>
    <property type="match status" value="1"/>
</dbReference>
<dbReference type="Gene3D" id="3.10.20.370">
    <property type="match status" value="1"/>
</dbReference>
<keyword evidence="5" id="KW-0378">Hydrolase</keyword>
<accession>A0A0G4HKD4</accession>
<dbReference type="PROSITE" id="PS50878">
    <property type="entry name" value="RT_POL"/>
    <property type="match status" value="1"/>
</dbReference>
<dbReference type="InterPro" id="IPR043128">
    <property type="entry name" value="Rev_trsase/Diguanyl_cyclase"/>
</dbReference>
<keyword evidence="2" id="KW-0548">Nucleotidyltransferase</keyword>
<dbReference type="Pfam" id="PF03732">
    <property type="entry name" value="Retrotrans_gag"/>
    <property type="match status" value="1"/>
</dbReference>
<dbReference type="Gene3D" id="3.10.10.10">
    <property type="entry name" value="HIV Type 1 Reverse Transcriptase, subunit A, domain 1"/>
    <property type="match status" value="1"/>
</dbReference>
<feature type="domain" description="Reverse transcriptase" evidence="8">
    <location>
        <begin position="337"/>
        <end position="516"/>
    </location>
</feature>
<dbReference type="Pfam" id="PF17917">
    <property type="entry name" value="RT_RNaseH"/>
    <property type="match status" value="1"/>
</dbReference>
<dbReference type="PANTHER" id="PTHR37984:SF5">
    <property type="entry name" value="PROTEIN NYNRIN-LIKE"/>
    <property type="match status" value="1"/>
</dbReference>
<dbReference type="InterPro" id="IPR005162">
    <property type="entry name" value="Retrotrans_gag_dom"/>
</dbReference>
<proteinExistence type="predicted"/>
<dbReference type="InterPro" id="IPR043502">
    <property type="entry name" value="DNA/RNA_pol_sf"/>
</dbReference>
<evidence type="ECO:0000256" key="6">
    <source>
        <dbReference type="ARBA" id="ARBA00022918"/>
    </source>
</evidence>
<feature type="coiled-coil region" evidence="7">
    <location>
        <begin position="247"/>
        <end position="285"/>
    </location>
</feature>
<dbReference type="VEuPathDB" id="CryptoDB:Cvel_28390"/>
<dbReference type="PANTHER" id="PTHR37984">
    <property type="entry name" value="PROTEIN CBG26694"/>
    <property type="match status" value="1"/>
</dbReference>
<evidence type="ECO:0000259" key="8">
    <source>
        <dbReference type="PROSITE" id="PS50878"/>
    </source>
</evidence>
<dbReference type="InterPro" id="IPR000477">
    <property type="entry name" value="RT_dom"/>
</dbReference>
<gene>
    <name evidence="9" type="ORF">Cvel_28390</name>
</gene>
<dbReference type="InterPro" id="IPR041373">
    <property type="entry name" value="RT_RNaseH"/>
</dbReference>
<dbReference type="CDD" id="cd09274">
    <property type="entry name" value="RNase_HI_RT_Ty3"/>
    <property type="match status" value="1"/>
</dbReference>
<sequence>MRGTALTWWTSEMEEKVETLKTIENLHACFEAQFGITEAEKDAAEDLLDNLVQDAPVGETIRTYAERMAALCRQARVSRNDPKILKKLFKKGIFNETVRTILATKTYSSLDEIVKEAEKLAHANSPNSSNAVAASAFTPPTMASVARATATALYAPATPPRDLEEGLQQLLEVGALDSTSCMRYGEEDEGAEEQALPPPFVSATTSAAATGGSTQGSTLHAPSMSALGQMELKGGETWGQNPAAWPDELTKEEKEKAEAEIDKALEDCEHLSAKQKKELKDLLLEYRDFFSTDRNPGNIKGVEARVDVETDTPIYERPRPVPHALRAELQEGLQKLLEGGIIKPTSSPWGFPLVLIWKKTGKLRICIDYRKLNKILRKDRWPLPRIDHTLAKLQGRRFYTLIDLFQGFHHVSVREDHQERLSFVIADGQFTYCKMPFSISTAPSIFQRAMDIMLAGLTGSFVSVYLDDILVASFSFEEHLTHIRKTLDRLRTSGCKLSFTKCSWAQTSLLYLGHIVDTTGIRPNPKKALHQGLLADRFPPHFPTQKAHTPFVWEEPQRRAFEALKEALTSEPVLCHPDFDKGFVVKPDASNDAIGAVLGQTNEERNEKVVAYASRMMTDFEKKWGITEREALSLVYAVDTFKPYLYGKKFTVITDHKALQHIHDQKDSQPRVMKWALKLAIYEFDV</sequence>
<evidence type="ECO:0000256" key="1">
    <source>
        <dbReference type="ARBA" id="ARBA00022679"/>
    </source>
</evidence>
<keyword evidence="7" id="KW-0175">Coiled coil</keyword>
<evidence type="ECO:0000256" key="3">
    <source>
        <dbReference type="ARBA" id="ARBA00022722"/>
    </source>
</evidence>
<dbReference type="AlphaFoldDB" id="A0A0G4HKD4"/>
<dbReference type="GO" id="GO:0016787">
    <property type="term" value="F:hydrolase activity"/>
    <property type="evidence" value="ECO:0007669"/>
    <property type="project" value="UniProtKB-KW"/>
</dbReference>
<organism evidence="9">
    <name type="scientific">Chromera velia CCMP2878</name>
    <dbReference type="NCBI Taxonomy" id="1169474"/>
    <lineage>
        <taxon>Eukaryota</taxon>
        <taxon>Sar</taxon>
        <taxon>Alveolata</taxon>
        <taxon>Colpodellida</taxon>
        <taxon>Chromeraceae</taxon>
        <taxon>Chromera</taxon>
    </lineage>
</organism>
<dbReference type="Gene3D" id="3.30.70.270">
    <property type="match status" value="1"/>
</dbReference>
<evidence type="ECO:0000256" key="7">
    <source>
        <dbReference type="SAM" id="Coils"/>
    </source>
</evidence>
<evidence type="ECO:0000256" key="5">
    <source>
        <dbReference type="ARBA" id="ARBA00022801"/>
    </source>
</evidence>
<keyword evidence="4" id="KW-0255">Endonuclease</keyword>
<evidence type="ECO:0000313" key="9">
    <source>
        <dbReference type="EMBL" id="CEM44520.1"/>
    </source>
</evidence>
<dbReference type="FunFam" id="3.10.20.370:FF:000001">
    <property type="entry name" value="Retrovirus-related Pol polyprotein from transposon 17.6-like protein"/>
    <property type="match status" value="1"/>
</dbReference>